<dbReference type="EMBL" id="LNQP01000076">
    <property type="protein sequence ID" value="KSU86581.1"/>
    <property type="molecule type" value="Genomic_DNA"/>
</dbReference>
<keyword evidence="1" id="KW-0472">Membrane</keyword>
<feature type="transmembrane region" description="Helical" evidence="1">
    <location>
        <begin position="7"/>
        <end position="27"/>
    </location>
</feature>
<comment type="caution">
    <text evidence="2">The sequence shown here is derived from an EMBL/GenBank/DDBJ whole genome shotgun (WGS) entry which is preliminary data.</text>
</comment>
<proteinExistence type="predicted"/>
<keyword evidence="1" id="KW-0812">Transmembrane</keyword>
<evidence type="ECO:0000313" key="3">
    <source>
        <dbReference type="Proteomes" id="UP000053681"/>
    </source>
</evidence>
<organism evidence="2 3">
    <name type="scientific">Priestia veravalensis</name>
    <dbReference type="NCBI Taxonomy" id="1414648"/>
    <lineage>
        <taxon>Bacteria</taxon>
        <taxon>Bacillati</taxon>
        <taxon>Bacillota</taxon>
        <taxon>Bacilli</taxon>
        <taxon>Bacillales</taxon>
        <taxon>Bacillaceae</taxon>
        <taxon>Priestia</taxon>
    </lineage>
</organism>
<keyword evidence="3" id="KW-1185">Reference proteome</keyword>
<dbReference type="AlphaFoldDB" id="A0A0V8JHR2"/>
<gene>
    <name evidence="2" type="ORF">AS180_17760</name>
</gene>
<reference evidence="2 3" key="1">
    <citation type="submission" date="2015-11" db="EMBL/GenBank/DDBJ databases">
        <title>Bacillus caseinolyticus sp nov.</title>
        <authorList>
            <person name="Dastager S.G."/>
            <person name="Mawlankar R."/>
        </authorList>
    </citation>
    <scope>NUCLEOTIDE SEQUENCE [LARGE SCALE GENOMIC DNA]</scope>
    <source>
        <strain evidence="2 3">SGD-V-76</strain>
    </source>
</reference>
<accession>A0A0V8JHR2</accession>
<evidence type="ECO:0000313" key="2">
    <source>
        <dbReference type="EMBL" id="KSU86581.1"/>
    </source>
</evidence>
<protein>
    <submittedName>
        <fullName evidence="2">Uncharacterized protein</fullName>
    </submittedName>
</protein>
<dbReference type="RefSeq" id="WP_025911440.1">
    <property type="nucleotide sequence ID" value="NZ_KQ758691.1"/>
</dbReference>
<evidence type="ECO:0000256" key="1">
    <source>
        <dbReference type="SAM" id="Phobius"/>
    </source>
</evidence>
<dbReference type="Proteomes" id="UP000053681">
    <property type="component" value="Unassembled WGS sequence"/>
</dbReference>
<name>A0A0V8JHR2_9BACI</name>
<sequence>MDFYHDLFLYVPYLTALMAYVVCYYMLRESRYVAVRTEELRESTCIQTSVAVFTAWKRLKTLSHVYRKTPVKEKNTDEEDPFLLIFA</sequence>
<keyword evidence="1" id="KW-1133">Transmembrane helix</keyword>